<feature type="compositionally biased region" description="Polar residues" evidence="1">
    <location>
        <begin position="39"/>
        <end position="48"/>
    </location>
</feature>
<dbReference type="GO" id="GO:0008157">
    <property type="term" value="F:protein phosphatase 1 binding"/>
    <property type="evidence" value="ECO:0007669"/>
    <property type="project" value="TreeGrafter"/>
</dbReference>
<dbReference type="Pfam" id="PF03370">
    <property type="entry name" value="CBM_21"/>
    <property type="match status" value="1"/>
</dbReference>
<organism evidence="4">
    <name type="scientific">Candida tenuis (strain ATCC 10573 / BCRC 21748 / CBS 615 / JCM 9827 / NBRC 10315 / NRRL Y-1498 / VKM Y-70)</name>
    <name type="common">Yeast</name>
    <name type="synonym">Yamadazyma tenuis</name>
    <dbReference type="NCBI Taxonomy" id="590646"/>
    <lineage>
        <taxon>Eukaryota</taxon>
        <taxon>Fungi</taxon>
        <taxon>Dikarya</taxon>
        <taxon>Ascomycota</taxon>
        <taxon>Saccharomycotina</taxon>
        <taxon>Pichiomycetes</taxon>
        <taxon>Debaryomycetaceae</taxon>
        <taxon>Yamadazyma</taxon>
    </lineage>
</organism>
<dbReference type="KEGG" id="cten:18249780"/>
<dbReference type="GO" id="GO:0000164">
    <property type="term" value="C:protein phosphatase type 1 complex"/>
    <property type="evidence" value="ECO:0007669"/>
    <property type="project" value="TreeGrafter"/>
</dbReference>
<dbReference type="GeneID" id="18249780"/>
<evidence type="ECO:0000313" key="4">
    <source>
        <dbReference type="Proteomes" id="UP000000707"/>
    </source>
</evidence>
<feature type="region of interest" description="Disordered" evidence="1">
    <location>
        <begin position="39"/>
        <end position="64"/>
    </location>
</feature>
<dbReference type="OrthoDB" id="1881at2759"/>
<evidence type="ECO:0000259" key="2">
    <source>
        <dbReference type="PROSITE" id="PS51159"/>
    </source>
</evidence>
<name>G3B1A7_CANTC</name>
<evidence type="ECO:0000313" key="3">
    <source>
        <dbReference type="EMBL" id="EGV64925.1"/>
    </source>
</evidence>
<feature type="compositionally biased region" description="Low complexity" evidence="1">
    <location>
        <begin position="49"/>
        <end position="64"/>
    </location>
</feature>
<accession>G3B1A7</accession>
<feature type="domain" description="CBM21" evidence="2">
    <location>
        <begin position="85"/>
        <end position="188"/>
    </location>
</feature>
<dbReference type="InterPro" id="IPR005036">
    <property type="entry name" value="CBM21_dom"/>
</dbReference>
<dbReference type="eggNOG" id="KOG3986">
    <property type="taxonomic scope" value="Eukaryota"/>
</dbReference>
<dbReference type="GO" id="GO:2001069">
    <property type="term" value="F:glycogen binding"/>
    <property type="evidence" value="ECO:0007669"/>
    <property type="project" value="TreeGrafter"/>
</dbReference>
<evidence type="ECO:0000256" key="1">
    <source>
        <dbReference type="SAM" id="MobiDB-lite"/>
    </source>
</evidence>
<dbReference type="PANTHER" id="PTHR12307">
    <property type="entry name" value="PROTEIN PHOSPHATASE 1 REGULATORY SUBUNIT"/>
    <property type="match status" value="1"/>
</dbReference>
<protein>
    <recommendedName>
        <fullName evidence="2">CBM21 domain-containing protein</fullName>
    </recommendedName>
</protein>
<dbReference type="InterPro" id="IPR038175">
    <property type="entry name" value="CBM21_dom_sf"/>
</dbReference>
<dbReference type="STRING" id="590646.G3B1A7"/>
<reference evidence="3 4" key="1">
    <citation type="journal article" date="2011" name="Proc. Natl. Acad. Sci. U.S.A.">
        <title>Comparative genomics of xylose-fermenting fungi for enhanced biofuel production.</title>
        <authorList>
            <person name="Wohlbach D.J."/>
            <person name="Kuo A."/>
            <person name="Sato T.K."/>
            <person name="Potts K.M."/>
            <person name="Salamov A.A."/>
            <person name="LaButti K.M."/>
            <person name="Sun H."/>
            <person name="Clum A."/>
            <person name="Pangilinan J.L."/>
            <person name="Lindquist E.A."/>
            <person name="Lucas S."/>
            <person name="Lapidus A."/>
            <person name="Jin M."/>
            <person name="Gunawan C."/>
            <person name="Balan V."/>
            <person name="Dale B.E."/>
            <person name="Jeffries T.W."/>
            <person name="Zinkel R."/>
            <person name="Barry K.W."/>
            <person name="Grigoriev I.V."/>
            <person name="Gasch A.P."/>
        </authorList>
    </citation>
    <scope>NUCLEOTIDE SEQUENCE [LARGE SCALE GENOMIC DNA]</scope>
    <source>
        <strain evidence="4">ATCC 10573 / BCRC 21748 / CBS 615 / JCM 9827 / NBRC 10315 / NRRL Y-1498 / VKM Y-70</strain>
    </source>
</reference>
<dbReference type="Gene3D" id="2.60.40.2440">
    <property type="entry name" value="Carbohydrate binding type-21 domain"/>
    <property type="match status" value="1"/>
</dbReference>
<dbReference type="EMBL" id="GL996515">
    <property type="protein sequence ID" value="EGV64925.1"/>
    <property type="molecule type" value="Genomic_DNA"/>
</dbReference>
<dbReference type="GO" id="GO:0005979">
    <property type="term" value="P:regulation of glycogen biosynthetic process"/>
    <property type="evidence" value="ECO:0007669"/>
    <property type="project" value="TreeGrafter"/>
</dbReference>
<dbReference type="Proteomes" id="UP000000707">
    <property type="component" value="Unassembled WGS sequence"/>
</dbReference>
<proteinExistence type="predicted"/>
<dbReference type="PANTHER" id="PTHR12307:SF36">
    <property type="entry name" value="GLYCOGEN-BINDING SUBUNIT 76A"/>
    <property type="match status" value="1"/>
</dbReference>
<dbReference type="PROSITE" id="PS51159">
    <property type="entry name" value="CBM21"/>
    <property type="match status" value="1"/>
</dbReference>
<dbReference type="HOGENOM" id="CLU_1026706_0_0_1"/>
<sequence>MLIRKKSGEILKSSLKSRPALTKNVSFNNFLDIKTFDGTQSPSSISRKNSPNQSPSDSPFNSPNPFYADPNPQYQYFIKSHNINTSATSHNPVHLKSINYYDNKLVGYFYCLNLGYEKSFQLKLTFNHWQTSILFNSNFKYTRSVGDYDEFKFEMPLNVTKDFEFVLSYKVNNQIYWDNNNRSNYKVTVSSALQHHDLDRHVFDLNYDIDYDYNTEVSEKSSTEGGYLDTEYVDSLLNKFISTDYKTILQNYCFHGEPSQSYFSLSDEISI</sequence>
<keyword evidence="4" id="KW-1185">Reference proteome</keyword>
<dbReference type="AlphaFoldDB" id="G3B1A7"/>
<gene>
    <name evidence="3" type="ORF">CANTEDRAFT_134230</name>
</gene>
<dbReference type="RefSeq" id="XP_006685731.1">
    <property type="nucleotide sequence ID" value="XM_006685668.1"/>
</dbReference>
<dbReference type="InterPro" id="IPR050782">
    <property type="entry name" value="PP1_regulatory_subunit_3"/>
</dbReference>